<dbReference type="SMART" id="SM00034">
    <property type="entry name" value="CLECT"/>
    <property type="match status" value="1"/>
</dbReference>
<dbReference type="InterPro" id="IPR016187">
    <property type="entry name" value="CTDL_fold"/>
</dbReference>
<dbReference type="InterPro" id="IPR016186">
    <property type="entry name" value="C-type_lectin-like/link_sf"/>
</dbReference>
<dbReference type="AlphaFoldDB" id="A0AAV6HGQ8"/>
<accession>A0AAV6HGQ8</accession>
<sequence>MRMLTFSVLLCLSISLSWAATIPVEEYTEVVPEETVYNNTEAVGGNEDEVLPELSTEDGTEEDQVESRFLYCPPGWFMSGSRCVLYVSSPKNWISAEKYCVNQNAALASVQSPDDYNFLQSLTQVAGRSSAWIGGFYFQGTWMWIDRVGFHYTNWASVNSVSSYQCIQMQTLGGWTNVNCASSLPFFCAKNSNGC</sequence>
<evidence type="ECO:0000256" key="1">
    <source>
        <dbReference type="SAM" id="SignalP"/>
    </source>
</evidence>
<dbReference type="PANTHER" id="PTHR22803">
    <property type="entry name" value="MANNOSE, PHOSPHOLIPASE, LECTIN RECEPTOR RELATED"/>
    <property type="match status" value="1"/>
</dbReference>
<dbReference type="Gene3D" id="3.10.100.10">
    <property type="entry name" value="Mannose-Binding Protein A, subunit A"/>
    <property type="match status" value="1"/>
</dbReference>
<evidence type="ECO:0000259" key="2">
    <source>
        <dbReference type="PROSITE" id="PS50041"/>
    </source>
</evidence>
<gene>
    <name evidence="3" type="ORF">AALO_G00015950</name>
</gene>
<reference evidence="3 4" key="1">
    <citation type="submission" date="2020-10" db="EMBL/GenBank/DDBJ databases">
        <title>Chromosome-scale genome assembly of the Allis shad, Alosa alosa.</title>
        <authorList>
            <person name="Margot Z."/>
            <person name="Christophe K."/>
            <person name="Cabau C."/>
            <person name="Louis A."/>
            <person name="Berthelot C."/>
            <person name="Parey E."/>
            <person name="Roest Crollius H."/>
            <person name="Montfort J."/>
            <person name="Robinson-Rechavi M."/>
            <person name="Bucao C."/>
            <person name="Bouchez O."/>
            <person name="Gislard M."/>
            <person name="Lluch J."/>
            <person name="Milhes M."/>
            <person name="Lampietro C."/>
            <person name="Lopez Roques C."/>
            <person name="Donnadieu C."/>
            <person name="Braasch I."/>
            <person name="Desvignes T."/>
            <person name="Postlethwait J."/>
            <person name="Bobe J."/>
            <person name="Guiguen Y."/>
        </authorList>
    </citation>
    <scope>NUCLEOTIDE SEQUENCE [LARGE SCALE GENOMIC DNA]</scope>
    <source>
        <strain evidence="3">M-15738</strain>
        <tissue evidence="3">Blood</tissue>
    </source>
</reference>
<keyword evidence="1" id="KW-0732">Signal</keyword>
<dbReference type="InterPro" id="IPR001304">
    <property type="entry name" value="C-type_lectin-like"/>
</dbReference>
<evidence type="ECO:0000313" key="4">
    <source>
        <dbReference type="Proteomes" id="UP000823561"/>
    </source>
</evidence>
<proteinExistence type="predicted"/>
<comment type="caution">
    <text evidence="3">The sequence shown here is derived from an EMBL/GenBank/DDBJ whole genome shotgun (WGS) entry which is preliminary data.</text>
</comment>
<dbReference type="InterPro" id="IPR050111">
    <property type="entry name" value="C-type_lectin/snaclec_domain"/>
</dbReference>
<evidence type="ECO:0000313" key="3">
    <source>
        <dbReference type="EMBL" id="KAG5286538.1"/>
    </source>
</evidence>
<feature type="signal peptide" evidence="1">
    <location>
        <begin position="1"/>
        <end position="19"/>
    </location>
</feature>
<feature type="chain" id="PRO_5043619172" description="C-type lectin domain-containing protein" evidence="1">
    <location>
        <begin position="20"/>
        <end position="195"/>
    </location>
</feature>
<organism evidence="3 4">
    <name type="scientific">Alosa alosa</name>
    <name type="common">allis shad</name>
    <dbReference type="NCBI Taxonomy" id="278164"/>
    <lineage>
        <taxon>Eukaryota</taxon>
        <taxon>Metazoa</taxon>
        <taxon>Chordata</taxon>
        <taxon>Craniata</taxon>
        <taxon>Vertebrata</taxon>
        <taxon>Euteleostomi</taxon>
        <taxon>Actinopterygii</taxon>
        <taxon>Neopterygii</taxon>
        <taxon>Teleostei</taxon>
        <taxon>Clupei</taxon>
        <taxon>Clupeiformes</taxon>
        <taxon>Clupeoidei</taxon>
        <taxon>Clupeidae</taxon>
        <taxon>Alosa</taxon>
    </lineage>
</organism>
<dbReference type="SUPFAM" id="SSF56436">
    <property type="entry name" value="C-type lectin-like"/>
    <property type="match status" value="1"/>
</dbReference>
<dbReference type="Pfam" id="PF00059">
    <property type="entry name" value="Lectin_C"/>
    <property type="match status" value="1"/>
</dbReference>
<dbReference type="PROSITE" id="PS50041">
    <property type="entry name" value="C_TYPE_LECTIN_2"/>
    <property type="match status" value="1"/>
</dbReference>
<name>A0AAV6HGQ8_9TELE</name>
<dbReference type="CDD" id="cd00037">
    <property type="entry name" value="CLECT"/>
    <property type="match status" value="1"/>
</dbReference>
<keyword evidence="4" id="KW-1185">Reference proteome</keyword>
<feature type="domain" description="C-type lectin" evidence="2">
    <location>
        <begin position="79"/>
        <end position="189"/>
    </location>
</feature>
<dbReference type="EMBL" id="JADWDJ010000001">
    <property type="protein sequence ID" value="KAG5286538.1"/>
    <property type="molecule type" value="Genomic_DNA"/>
</dbReference>
<protein>
    <recommendedName>
        <fullName evidence="2">C-type lectin domain-containing protein</fullName>
    </recommendedName>
</protein>
<dbReference type="Proteomes" id="UP000823561">
    <property type="component" value="Chromosome 1"/>
</dbReference>